<dbReference type="GO" id="GO:0005524">
    <property type="term" value="F:ATP binding"/>
    <property type="evidence" value="ECO:0007669"/>
    <property type="project" value="InterPro"/>
</dbReference>
<organism evidence="1 2">
    <name type="scientific">Methanorbis rubei</name>
    <dbReference type="NCBI Taxonomy" id="3028300"/>
    <lineage>
        <taxon>Archaea</taxon>
        <taxon>Methanobacteriati</taxon>
        <taxon>Methanobacteriota</taxon>
        <taxon>Stenosarchaea group</taxon>
        <taxon>Methanomicrobia</taxon>
        <taxon>Methanomicrobiales</taxon>
        <taxon>Methanocorpusculaceae</taxon>
        <taxon>Methanorbis</taxon>
    </lineage>
</organism>
<proteinExistence type="predicted"/>
<comment type="caution">
    <text evidence="1">The sequence shown here is derived from an EMBL/GenBank/DDBJ whole genome shotgun (WGS) entry which is preliminary data.</text>
</comment>
<keyword evidence="1" id="KW-0328">Glycosyltransferase</keyword>
<gene>
    <name evidence="1" type="primary">citG</name>
    <name evidence="1" type="ORF">McpCs1_18050</name>
</gene>
<dbReference type="PANTHER" id="PTHR42280:SF1">
    <property type="entry name" value="CITG FAMILY PROTEIN"/>
    <property type="match status" value="1"/>
</dbReference>
<evidence type="ECO:0000313" key="1">
    <source>
        <dbReference type="EMBL" id="MDV0444396.1"/>
    </source>
</evidence>
<dbReference type="GO" id="GO:0046917">
    <property type="term" value="F:triphosphoribosyl-dephospho-CoA synthase activity"/>
    <property type="evidence" value="ECO:0007669"/>
    <property type="project" value="UniProtKB-EC"/>
</dbReference>
<name>A0AAE4SC99_9EURY</name>
<dbReference type="GO" id="GO:0016757">
    <property type="term" value="F:glycosyltransferase activity"/>
    <property type="evidence" value="ECO:0007669"/>
    <property type="project" value="UniProtKB-KW"/>
</dbReference>
<keyword evidence="2" id="KW-1185">Reference proteome</keyword>
<evidence type="ECO:0000313" key="2">
    <source>
        <dbReference type="Proteomes" id="UP001283212"/>
    </source>
</evidence>
<reference evidence="1 2" key="1">
    <citation type="submission" date="2023-06" db="EMBL/GenBank/DDBJ databases">
        <title>Genome sequence of Methancorpusculaceae sp. Cs1.</title>
        <authorList>
            <person name="Protasov E."/>
            <person name="Platt K."/>
            <person name="Poehlein A."/>
            <person name="Daniel R."/>
            <person name="Brune A."/>
        </authorList>
    </citation>
    <scope>NUCLEOTIDE SEQUENCE [LARGE SCALE GENOMIC DNA]</scope>
    <source>
        <strain evidence="1 2">Cs1</strain>
    </source>
</reference>
<dbReference type="Pfam" id="PF01874">
    <property type="entry name" value="CitG"/>
    <property type="match status" value="1"/>
</dbReference>
<dbReference type="PANTHER" id="PTHR42280">
    <property type="entry name" value="CITG FAMILY PROTEIN"/>
    <property type="match status" value="1"/>
</dbReference>
<dbReference type="Proteomes" id="UP001283212">
    <property type="component" value="Unassembled WGS sequence"/>
</dbReference>
<dbReference type="EC" id="2.4.2.52" evidence="1"/>
<dbReference type="InterPro" id="IPR002736">
    <property type="entry name" value="CitG"/>
</dbReference>
<accession>A0AAE4SC99</accession>
<dbReference type="Gene3D" id="1.10.4200.10">
    <property type="entry name" value="Triphosphoribosyl-dephospho-CoA protein"/>
    <property type="match status" value="1"/>
</dbReference>
<dbReference type="EMBL" id="JAWDKB010000008">
    <property type="protein sequence ID" value="MDV0444396.1"/>
    <property type="molecule type" value="Genomic_DNA"/>
</dbReference>
<protein>
    <submittedName>
        <fullName evidence="1">2-(5''-triphosphoribosyl)-3'-dephosphocoenzyme-A synthase</fullName>
        <ecNumber evidence="1">2.4.2.52</ecNumber>
    </submittedName>
</protein>
<keyword evidence="1" id="KW-0808">Transferase</keyword>
<dbReference type="AlphaFoldDB" id="A0AAE4SC99"/>
<sequence length="285" mass="30998">MVSWRRSSLMSQPTAEPVTIAELAQFAMLLEVTAKQKPGNIDRCHDYDDTCLTHFLASAVLAGPVFSRVAAGGISLGEAMYDAVARTNIHNGGNTHFGAFILLLPLIAGKGIASAAELVKMTSVNDAVLFYQAFGLTQVRVRSEDPMDVNDPSSIQRLIDEEITMYQVMEYSASHDMVAREWTNGFLLTRKAADLLFELGDGAENITRMFLSLMAKYPDTFIAKKFDEATAAAVMQKAAAVLAGAQTLADFDEECIRKGINPGSLADICIAGIFIALLEGWKWDC</sequence>